<dbReference type="RefSeq" id="XP_031058979.1">
    <property type="nucleotide sequence ID" value="XM_031211046.1"/>
</dbReference>
<reference evidence="1" key="2">
    <citation type="submission" date="2012-05" db="EMBL/GenBank/DDBJ databases">
        <title>The Genome Annotation of Fusarium oxysporum II5.</title>
        <authorList>
            <consortium name="The Broad Institute Genomics Platform"/>
            <person name="Ma L.-J."/>
            <person name="Corby-Kistler H."/>
            <person name="Broz K."/>
            <person name="Gale L.R."/>
            <person name="Jonkers W."/>
            <person name="O'Donnell K."/>
            <person name="Ploetz R."/>
            <person name="Steinberg C."/>
            <person name="Schwartz D.C."/>
            <person name="VanEtten H."/>
            <person name="Zhou S."/>
            <person name="Young S.K."/>
            <person name="Zeng Q."/>
            <person name="Gargeya S."/>
            <person name="Fitzgerald M."/>
            <person name="Abouelleil A."/>
            <person name="Alvarado L."/>
            <person name="Chapman S.B."/>
            <person name="Gainer-Dewar J."/>
            <person name="Goldberg J."/>
            <person name="Griggs A."/>
            <person name="Gujja S."/>
            <person name="Hansen M."/>
            <person name="Howarth C."/>
            <person name="Imamovic A."/>
            <person name="Ireland A."/>
            <person name="Larimer J."/>
            <person name="McCowan C."/>
            <person name="Murphy C."/>
            <person name="Pearson M."/>
            <person name="Poon T.W."/>
            <person name="Priest M."/>
            <person name="Roberts A."/>
            <person name="Saif S."/>
            <person name="Shea T."/>
            <person name="Sykes S."/>
            <person name="Wortman J."/>
            <person name="Nusbaum C."/>
            <person name="Birren B."/>
        </authorList>
    </citation>
    <scope>NUCLEOTIDE SEQUENCE</scope>
    <source>
        <strain evidence="1">54006</strain>
    </source>
</reference>
<protein>
    <submittedName>
        <fullName evidence="1">Uncharacterized protein</fullName>
    </submittedName>
</protein>
<accession>X0KJ59</accession>
<dbReference type="GeneID" id="42035838"/>
<dbReference type="Proteomes" id="UP000030685">
    <property type="component" value="Unassembled WGS sequence"/>
</dbReference>
<organism evidence="1">
    <name type="scientific">Fusarium odoratissimum (strain NRRL 54006)</name>
    <dbReference type="NCBI Taxonomy" id="1089451"/>
    <lineage>
        <taxon>Eukaryota</taxon>
        <taxon>Fungi</taxon>
        <taxon>Dikarya</taxon>
        <taxon>Ascomycota</taxon>
        <taxon>Pezizomycotina</taxon>
        <taxon>Sordariomycetes</taxon>
        <taxon>Hypocreomycetidae</taxon>
        <taxon>Hypocreales</taxon>
        <taxon>Nectriaceae</taxon>
        <taxon>Fusarium</taxon>
        <taxon>Fusarium oxysporum species complex</taxon>
        <taxon>Fusarium oxysporum f. sp. cubense (strain race 4)</taxon>
    </lineage>
</organism>
<gene>
    <name evidence="1" type="ORF">FOIG_10663</name>
</gene>
<evidence type="ECO:0000313" key="1">
    <source>
        <dbReference type="EMBL" id="EXL96889.1"/>
    </source>
</evidence>
<proteinExistence type="predicted"/>
<reference evidence="1" key="1">
    <citation type="submission" date="2011-11" db="EMBL/GenBank/DDBJ databases">
        <title>The Genome Sequence of Fusarium oxysporum II5.</title>
        <authorList>
            <consortium name="The Broad Institute Genome Sequencing Platform"/>
            <person name="Ma L.-J."/>
            <person name="Gale L.R."/>
            <person name="Schwartz D.C."/>
            <person name="Zhou S."/>
            <person name="Corby-Kistler H."/>
            <person name="Young S.K."/>
            <person name="Zeng Q."/>
            <person name="Gargeya S."/>
            <person name="Fitzgerald M."/>
            <person name="Haas B."/>
            <person name="Abouelleil A."/>
            <person name="Alvarado L."/>
            <person name="Arachchi H.M."/>
            <person name="Berlin A."/>
            <person name="Brown A."/>
            <person name="Chapman S.B."/>
            <person name="Chen Z."/>
            <person name="Dunbar C."/>
            <person name="Freedman E."/>
            <person name="Gearin G."/>
            <person name="Goldberg J."/>
            <person name="Griggs A."/>
            <person name="Gujja S."/>
            <person name="Heiman D."/>
            <person name="Howarth C."/>
            <person name="Larson L."/>
            <person name="Lui A."/>
            <person name="MacDonald P.J.P."/>
            <person name="Montmayeur A."/>
            <person name="Murphy C."/>
            <person name="Neiman D."/>
            <person name="Pearson M."/>
            <person name="Priest M."/>
            <person name="Roberts A."/>
            <person name="Saif S."/>
            <person name="Shea T."/>
            <person name="Shenoy N."/>
            <person name="Sisk P."/>
            <person name="Stolte C."/>
            <person name="Sykes S."/>
            <person name="Wortman J."/>
            <person name="Nusbaum C."/>
            <person name="Birren B."/>
        </authorList>
    </citation>
    <scope>NUCLEOTIDE SEQUENCE [LARGE SCALE GENOMIC DNA]</scope>
    <source>
        <strain evidence="1">54006</strain>
    </source>
</reference>
<dbReference type="HOGENOM" id="CLU_1959690_0_0_1"/>
<name>X0KJ59_FUSO5</name>
<dbReference type="AlphaFoldDB" id="X0KJ59"/>
<sequence length="128" mass="13658">MSQPTVDTRLLPLVHPDIHYPVVAAWGSGGPLTELGQQKITSSLDIWLAFWRSGSNSVAASTLKRAPSILSSGLGRLACLLILQSLYCLLFRDCSPHSISSASLQALASAFVACLSYHSLVCSLLAFL</sequence>
<dbReference type="VEuPathDB" id="FungiDB:FOIG_10663"/>
<dbReference type="EMBL" id="JH658289">
    <property type="protein sequence ID" value="EXL96889.1"/>
    <property type="molecule type" value="Genomic_DNA"/>
</dbReference>